<name>A0A834W0H6_9FABA</name>
<dbReference type="EMBL" id="JAAIUW010000013">
    <property type="protein sequence ID" value="KAF7804768.1"/>
    <property type="molecule type" value="Genomic_DNA"/>
</dbReference>
<proteinExistence type="predicted"/>
<keyword evidence="2" id="KW-1185">Reference proteome</keyword>
<organism evidence="1 2">
    <name type="scientific">Senna tora</name>
    <dbReference type="NCBI Taxonomy" id="362788"/>
    <lineage>
        <taxon>Eukaryota</taxon>
        <taxon>Viridiplantae</taxon>
        <taxon>Streptophyta</taxon>
        <taxon>Embryophyta</taxon>
        <taxon>Tracheophyta</taxon>
        <taxon>Spermatophyta</taxon>
        <taxon>Magnoliopsida</taxon>
        <taxon>eudicotyledons</taxon>
        <taxon>Gunneridae</taxon>
        <taxon>Pentapetalae</taxon>
        <taxon>rosids</taxon>
        <taxon>fabids</taxon>
        <taxon>Fabales</taxon>
        <taxon>Fabaceae</taxon>
        <taxon>Caesalpinioideae</taxon>
        <taxon>Cassia clade</taxon>
        <taxon>Senna</taxon>
    </lineage>
</organism>
<gene>
    <name evidence="1" type="ORF">G2W53_043879</name>
</gene>
<sequence>MAERSKREIGRLTTTYFFANVTKDLL</sequence>
<accession>A0A834W0H6</accession>
<evidence type="ECO:0000313" key="1">
    <source>
        <dbReference type="EMBL" id="KAF7804768.1"/>
    </source>
</evidence>
<evidence type="ECO:0000313" key="2">
    <source>
        <dbReference type="Proteomes" id="UP000634136"/>
    </source>
</evidence>
<dbReference type="Proteomes" id="UP000634136">
    <property type="component" value="Unassembled WGS sequence"/>
</dbReference>
<reference evidence="1" key="1">
    <citation type="submission" date="2020-09" db="EMBL/GenBank/DDBJ databases">
        <title>Genome-Enabled Discovery of Anthraquinone Biosynthesis in Senna tora.</title>
        <authorList>
            <person name="Kang S.-H."/>
            <person name="Pandey R.P."/>
            <person name="Lee C.-M."/>
            <person name="Sim J.-S."/>
            <person name="Jeong J.-T."/>
            <person name="Choi B.-S."/>
            <person name="Jung M."/>
            <person name="Ginzburg D."/>
            <person name="Zhao K."/>
            <person name="Won S.Y."/>
            <person name="Oh T.-J."/>
            <person name="Yu Y."/>
            <person name="Kim N.-H."/>
            <person name="Lee O.R."/>
            <person name="Lee T.-H."/>
            <person name="Bashyal P."/>
            <person name="Kim T.-S."/>
            <person name="Lee W.-H."/>
            <person name="Kawkins C."/>
            <person name="Kim C.-K."/>
            <person name="Kim J.S."/>
            <person name="Ahn B.O."/>
            <person name="Rhee S.Y."/>
            <person name="Sohng J.K."/>
        </authorList>
    </citation>
    <scope>NUCLEOTIDE SEQUENCE</scope>
    <source>
        <tissue evidence="1">Leaf</tissue>
    </source>
</reference>
<dbReference type="AlphaFoldDB" id="A0A834W0H6"/>
<comment type="caution">
    <text evidence="1">The sequence shown here is derived from an EMBL/GenBank/DDBJ whole genome shotgun (WGS) entry which is preliminary data.</text>
</comment>
<protein>
    <submittedName>
        <fullName evidence="1">Uncharacterized protein</fullName>
    </submittedName>
</protein>